<dbReference type="InterPro" id="IPR015943">
    <property type="entry name" value="WD40/YVTN_repeat-like_dom_sf"/>
</dbReference>
<evidence type="ECO:0000256" key="5">
    <source>
        <dbReference type="SAM" id="MobiDB-lite"/>
    </source>
</evidence>
<evidence type="ECO:0000256" key="1">
    <source>
        <dbReference type="ARBA" id="ARBA00022679"/>
    </source>
</evidence>
<keyword evidence="4" id="KW-0067">ATP-binding</keyword>
<dbReference type="PROSITE" id="PS50082">
    <property type="entry name" value="WD_REPEATS_2"/>
    <property type="match status" value="1"/>
</dbReference>
<dbReference type="SMART" id="SM00320">
    <property type="entry name" value="WD40"/>
    <property type="match status" value="5"/>
</dbReference>
<dbReference type="Gene3D" id="3.30.200.20">
    <property type="entry name" value="Phosphorylase Kinase, domain 1"/>
    <property type="match status" value="1"/>
</dbReference>
<name>A0A3B1D3N5_9ZZZZ</name>
<proteinExistence type="predicted"/>
<dbReference type="EMBL" id="UOGL01000123">
    <property type="protein sequence ID" value="VAX37466.1"/>
    <property type="molecule type" value="Genomic_DNA"/>
</dbReference>
<dbReference type="SMART" id="SM00220">
    <property type="entry name" value="S_TKc"/>
    <property type="match status" value="1"/>
</dbReference>
<dbReference type="Gene3D" id="1.10.510.10">
    <property type="entry name" value="Transferase(Phosphotransferase) domain 1"/>
    <property type="match status" value="1"/>
</dbReference>
<dbReference type="Pfam" id="PF00069">
    <property type="entry name" value="Pkinase"/>
    <property type="match status" value="1"/>
</dbReference>
<evidence type="ECO:0000256" key="2">
    <source>
        <dbReference type="ARBA" id="ARBA00022741"/>
    </source>
</evidence>
<dbReference type="SUPFAM" id="SSF50978">
    <property type="entry name" value="WD40 repeat-like"/>
    <property type="match status" value="1"/>
</dbReference>
<keyword evidence="6" id="KW-0472">Membrane</keyword>
<evidence type="ECO:0000313" key="8">
    <source>
        <dbReference type="EMBL" id="VAX37466.1"/>
    </source>
</evidence>
<dbReference type="InterPro" id="IPR008271">
    <property type="entry name" value="Ser/Thr_kinase_AS"/>
</dbReference>
<reference evidence="8" key="1">
    <citation type="submission" date="2018-06" db="EMBL/GenBank/DDBJ databases">
        <authorList>
            <person name="Zhirakovskaya E."/>
        </authorList>
    </citation>
    <scope>NUCLEOTIDE SEQUENCE</scope>
</reference>
<dbReference type="SUPFAM" id="SSF56112">
    <property type="entry name" value="Protein kinase-like (PK-like)"/>
    <property type="match status" value="1"/>
</dbReference>
<keyword evidence="2" id="KW-0547">Nucleotide-binding</keyword>
<dbReference type="InterPro" id="IPR017441">
    <property type="entry name" value="Protein_kinase_ATP_BS"/>
</dbReference>
<dbReference type="GO" id="GO:0004674">
    <property type="term" value="F:protein serine/threonine kinase activity"/>
    <property type="evidence" value="ECO:0007669"/>
    <property type="project" value="UniProtKB-KW"/>
</dbReference>
<keyword evidence="6" id="KW-0812">Transmembrane</keyword>
<keyword evidence="1" id="KW-0808">Transferase</keyword>
<dbReference type="GO" id="GO:0005524">
    <property type="term" value="F:ATP binding"/>
    <property type="evidence" value="ECO:0007669"/>
    <property type="project" value="UniProtKB-KW"/>
</dbReference>
<dbReference type="Gene3D" id="2.130.10.10">
    <property type="entry name" value="YVTN repeat-like/Quinoprotein amine dehydrogenase"/>
    <property type="match status" value="2"/>
</dbReference>
<dbReference type="PANTHER" id="PTHR43289:SF6">
    <property type="entry name" value="SERINE_THREONINE-PROTEIN KINASE NEKL-3"/>
    <property type="match status" value="1"/>
</dbReference>
<keyword evidence="6" id="KW-1133">Transmembrane helix</keyword>
<keyword evidence="3 8" id="KW-0418">Kinase</keyword>
<dbReference type="InterPro" id="IPR001680">
    <property type="entry name" value="WD40_rpt"/>
</dbReference>
<evidence type="ECO:0000256" key="4">
    <source>
        <dbReference type="ARBA" id="ARBA00022840"/>
    </source>
</evidence>
<dbReference type="PROSITE" id="PS50294">
    <property type="entry name" value="WD_REPEATS_REGION"/>
    <property type="match status" value="1"/>
</dbReference>
<evidence type="ECO:0000256" key="3">
    <source>
        <dbReference type="ARBA" id="ARBA00022777"/>
    </source>
</evidence>
<dbReference type="PROSITE" id="PS00107">
    <property type="entry name" value="PROTEIN_KINASE_ATP"/>
    <property type="match status" value="1"/>
</dbReference>
<dbReference type="PROSITE" id="PS50011">
    <property type="entry name" value="PROTEIN_KINASE_DOM"/>
    <property type="match status" value="1"/>
</dbReference>
<keyword evidence="8" id="KW-0723">Serine/threonine-protein kinase</keyword>
<dbReference type="PROSITE" id="PS00108">
    <property type="entry name" value="PROTEIN_KINASE_ST"/>
    <property type="match status" value="1"/>
</dbReference>
<sequence>MKQEDGTTYPEYLETTQPRTIKQNMGHSSFTEETATPALSEKSHHAKKKSITEKSITGQPASSTFLPEKFGRYTVKKFLGEGTMGSVYLAEDNNLKRQVALKTPLFTGDNPELLERFYREARSAATLNNKNICTVFDAGEINNIHYISMEYIEGRPLSDFIHPKKPQSPSRIAKLIYKLAMALQEAHKVGVVHRDLKPDNIMVDTKGEPVITDFGLAYQTESLHDRMTLHEGAIMGTPAYMAPEQVRGEQKKVGPQSDQYSLGVVLYEMLCGQRPFSGSIGVVMSQILTENPVSPIEFYAEADLALQSICLKMMQKEQANRYGSMKEVANALAKYLKQPANINHKNSVQKTGDSNNTVQDDVATFSVLQTTLSPQKKERGSKTHAGKKKKNIYRIATALFGILLLTGLFLLSQSKATFKPVQKVIKKKKVSLVTTSLSDPRLKKIAVSAPILPQGEPGEAIVFQYHSKPVTAVCFSSDGNFFAAASMDGLVSIWEFSTGKLSQSFWIENLVPSTVQFSKDAQKVLVGYRTGEIRIWNRISGEVVHSFIGEKYPMTQVIYSPDEKIIASASNSFRSWNISNESELSYYSPKHGAMQGGAIAFLSNEHILVSTEEGVRMFDVKSGKQEHNFELWTGIKYLSVSPDKKKILLSSKKRLEEWGFVSREKIASYPKAVSDTSNIIQDFLYFPDGRHLAVITNKRVCSIWSTQTGKKIASYKTPNSKVNCLAVEPKGRFLLMGVQRKTKSLDENSSIEPNRCDLHIIRMPSDVWSQ</sequence>
<evidence type="ECO:0000256" key="6">
    <source>
        <dbReference type="SAM" id="Phobius"/>
    </source>
</evidence>
<organism evidence="8">
    <name type="scientific">hydrothermal vent metagenome</name>
    <dbReference type="NCBI Taxonomy" id="652676"/>
    <lineage>
        <taxon>unclassified sequences</taxon>
        <taxon>metagenomes</taxon>
        <taxon>ecological metagenomes</taxon>
    </lineage>
</organism>
<feature type="region of interest" description="Disordered" evidence="5">
    <location>
        <begin position="1"/>
        <end position="59"/>
    </location>
</feature>
<feature type="domain" description="Protein kinase" evidence="7">
    <location>
        <begin position="73"/>
        <end position="336"/>
    </location>
</feature>
<feature type="compositionally biased region" description="Polar residues" evidence="5">
    <location>
        <begin position="14"/>
        <end position="34"/>
    </location>
</feature>
<evidence type="ECO:0000259" key="7">
    <source>
        <dbReference type="PROSITE" id="PS50011"/>
    </source>
</evidence>
<accession>A0A3B1D3N5</accession>
<dbReference type="InterPro" id="IPR000719">
    <property type="entry name" value="Prot_kinase_dom"/>
</dbReference>
<dbReference type="InterPro" id="IPR011009">
    <property type="entry name" value="Kinase-like_dom_sf"/>
</dbReference>
<dbReference type="Pfam" id="PF00400">
    <property type="entry name" value="WD40"/>
    <property type="match status" value="1"/>
</dbReference>
<dbReference type="PANTHER" id="PTHR43289">
    <property type="entry name" value="MITOGEN-ACTIVATED PROTEIN KINASE KINASE KINASE 20-RELATED"/>
    <property type="match status" value="1"/>
</dbReference>
<dbReference type="InterPro" id="IPR036322">
    <property type="entry name" value="WD40_repeat_dom_sf"/>
</dbReference>
<gene>
    <name evidence="8" type="ORF">MNBD_PLANCTO02-1145</name>
</gene>
<feature type="transmembrane region" description="Helical" evidence="6">
    <location>
        <begin position="392"/>
        <end position="411"/>
    </location>
</feature>
<protein>
    <submittedName>
        <fullName evidence="8">Serine/threonine protein kinase</fullName>
    </submittedName>
</protein>
<dbReference type="CDD" id="cd14014">
    <property type="entry name" value="STKc_PknB_like"/>
    <property type="match status" value="1"/>
</dbReference>
<dbReference type="AlphaFoldDB" id="A0A3B1D3N5"/>